<dbReference type="GO" id="GO:0006567">
    <property type="term" value="P:L-threonine catabolic process"/>
    <property type="evidence" value="ECO:0007669"/>
    <property type="project" value="TreeGrafter"/>
</dbReference>
<evidence type="ECO:0000259" key="6">
    <source>
        <dbReference type="Pfam" id="PF01212"/>
    </source>
</evidence>
<name>A0A0F7ZKK6_9HYPO</name>
<dbReference type="AlphaFoldDB" id="A0A0F7ZKK6"/>
<dbReference type="SUPFAM" id="SSF53383">
    <property type="entry name" value="PLP-dependent transferases"/>
    <property type="match status" value="1"/>
</dbReference>
<evidence type="ECO:0000313" key="8">
    <source>
        <dbReference type="Proteomes" id="UP000054481"/>
    </source>
</evidence>
<dbReference type="GO" id="GO:0006545">
    <property type="term" value="P:glycine biosynthetic process"/>
    <property type="evidence" value="ECO:0007669"/>
    <property type="project" value="TreeGrafter"/>
</dbReference>
<dbReference type="EMBL" id="KQ030518">
    <property type="protein sequence ID" value="KJZ75336.1"/>
    <property type="molecule type" value="Genomic_DNA"/>
</dbReference>
<dbReference type="GO" id="GO:0005829">
    <property type="term" value="C:cytosol"/>
    <property type="evidence" value="ECO:0007669"/>
    <property type="project" value="TreeGrafter"/>
</dbReference>
<dbReference type="PANTHER" id="PTHR48097">
    <property type="entry name" value="L-THREONINE ALDOLASE-RELATED"/>
    <property type="match status" value="1"/>
</dbReference>
<dbReference type="GO" id="GO:0008732">
    <property type="term" value="F:L-allo-threonine aldolase activity"/>
    <property type="evidence" value="ECO:0007669"/>
    <property type="project" value="TreeGrafter"/>
</dbReference>
<dbReference type="OrthoDB" id="10261951at2759"/>
<keyword evidence="8" id="KW-1185">Reference proteome</keyword>
<accession>A0A0F7ZKK6</accession>
<dbReference type="InterPro" id="IPR015421">
    <property type="entry name" value="PyrdxlP-dep_Trfase_major"/>
</dbReference>
<protein>
    <recommendedName>
        <fullName evidence="6">Aromatic amino acid beta-eliminating lyase/threonine aldolase domain-containing protein</fullName>
    </recommendedName>
</protein>
<dbReference type="InterPro" id="IPR001597">
    <property type="entry name" value="ArAA_b-elim_lyase/Thr_aldolase"/>
</dbReference>
<evidence type="ECO:0000256" key="2">
    <source>
        <dbReference type="ARBA" id="ARBA00006966"/>
    </source>
</evidence>
<dbReference type="Gene3D" id="3.90.1150.10">
    <property type="entry name" value="Aspartate Aminotransferase, domain 1"/>
    <property type="match status" value="1"/>
</dbReference>
<organism evidence="7 8">
    <name type="scientific">Hirsutella minnesotensis 3608</name>
    <dbReference type="NCBI Taxonomy" id="1043627"/>
    <lineage>
        <taxon>Eukaryota</taxon>
        <taxon>Fungi</taxon>
        <taxon>Dikarya</taxon>
        <taxon>Ascomycota</taxon>
        <taxon>Pezizomycotina</taxon>
        <taxon>Sordariomycetes</taxon>
        <taxon>Hypocreomycetidae</taxon>
        <taxon>Hypocreales</taxon>
        <taxon>Ophiocordycipitaceae</taxon>
        <taxon>Hirsutella</taxon>
    </lineage>
</organism>
<dbReference type="NCBIfam" id="NF041359">
    <property type="entry name" value="GntG_guanitoxin"/>
    <property type="match status" value="1"/>
</dbReference>
<keyword evidence="3" id="KW-0663">Pyridoxal phosphate</keyword>
<feature type="domain" description="Aromatic amino acid beta-eliminating lyase/threonine aldolase" evidence="6">
    <location>
        <begin position="15"/>
        <end position="299"/>
    </location>
</feature>
<proteinExistence type="inferred from homology"/>
<dbReference type="InterPro" id="IPR015424">
    <property type="entry name" value="PyrdxlP-dep_Trfase"/>
</dbReference>
<dbReference type="Pfam" id="PF01212">
    <property type="entry name" value="Beta_elim_lyase"/>
    <property type="match status" value="1"/>
</dbReference>
<dbReference type="Gene3D" id="3.40.640.10">
    <property type="entry name" value="Type I PLP-dependent aspartate aminotransferase-like (Major domain)"/>
    <property type="match status" value="1"/>
</dbReference>
<comment type="similarity">
    <text evidence="2">Belongs to the threonine aldolase family.</text>
</comment>
<evidence type="ECO:0000313" key="7">
    <source>
        <dbReference type="EMBL" id="KJZ75336.1"/>
    </source>
</evidence>
<dbReference type="InterPro" id="IPR015422">
    <property type="entry name" value="PyrdxlP-dep_Trfase_small"/>
</dbReference>
<dbReference type="Proteomes" id="UP000054481">
    <property type="component" value="Unassembled WGS sequence"/>
</dbReference>
<evidence type="ECO:0000256" key="3">
    <source>
        <dbReference type="ARBA" id="ARBA00022898"/>
    </source>
</evidence>
<evidence type="ECO:0000256" key="4">
    <source>
        <dbReference type="ARBA" id="ARBA00023239"/>
    </source>
</evidence>
<dbReference type="InterPro" id="IPR023603">
    <property type="entry name" value="Low_specificity_L-TA-like"/>
</dbReference>
<dbReference type="FunFam" id="3.40.640.10:FF:000030">
    <property type="entry name" value="Low-specificity L-threonine aldolase"/>
    <property type="match status" value="1"/>
</dbReference>
<evidence type="ECO:0000256" key="1">
    <source>
        <dbReference type="ARBA" id="ARBA00001933"/>
    </source>
</evidence>
<sequence length="372" mass="41128">MMNTYLNNWCIASGDVVTTPSLSMLEAMSNATLNDDVYAEDVTTMEFERFIANLCGREAAAFVISGTMANQLAIRSLLHQPPFSVLADSHSHMLHWEAGGLAHLSGAMVQPIKPLNLQYLTVDDAIKHAVLTDDVHKAPTRVISIENTASGTVVPIQELEILKDWATKNDVAIHMDGARLWEAATATGNSIKEFAQCCDVLTLDFSKNLGAPMGAMVIGSADLIKRLRRIRKSIGGGMRQAGVLAAAARQAVYENFGSDKIDRRGKLRLTHELAKRVADMWTERGGMLSKATETNMIWLQLEGSENERWDRITKRMGVKTNGRRLVLHHQICEEAIVGLGLAMDEFLGVREEQSWQGNDMESEACLRIKPRL</sequence>
<feature type="modified residue" description="N6-(pyridoxal phosphate)lysine" evidence="5">
    <location>
        <position position="207"/>
    </location>
</feature>
<dbReference type="PIRSF" id="PIRSF017617">
    <property type="entry name" value="Thr_aldolase"/>
    <property type="match status" value="1"/>
</dbReference>
<dbReference type="PANTHER" id="PTHR48097:SF9">
    <property type="entry name" value="L-THREONINE ALDOLASE"/>
    <property type="match status" value="1"/>
</dbReference>
<reference evidence="7 8" key="1">
    <citation type="journal article" date="2014" name="Genome Biol. Evol.">
        <title>Comparative genomics and transcriptomics analyses reveal divergent lifestyle features of nematode endoparasitic fungus Hirsutella minnesotensis.</title>
        <authorList>
            <person name="Lai Y."/>
            <person name="Liu K."/>
            <person name="Zhang X."/>
            <person name="Zhang X."/>
            <person name="Li K."/>
            <person name="Wang N."/>
            <person name="Shu C."/>
            <person name="Wu Y."/>
            <person name="Wang C."/>
            <person name="Bushley K.E."/>
            <person name="Xiang M."/>
            <person name="Liu X."/>
        </authorList>
    </citation>
    <scope>NUCLEOTIDE SEQUENCE [LARGE SCALE GENOMIC DNA]</scope>
    <source>
        <strain evidence="7 8">3608</strain>
    </source>
</reference>
<comment type="cofactor">
    <cofactor evidence="1">
        <name>pyridoxal 5'-phosphate</name>
        <dbReference type="ChEBI" id="CHEBI:597326"/>
    </cofactor>
</comment>
<gene>
    <name evidence="7" type="ORF">HIM_05262</name>
</gene>
<evidence type="ECO:0000256" key="5">
    <source>
        <dbReference type="PIRSR" id="PIRSR017617-1"/>
    </source>
</evidence>
<keyword evidence="4" id="KW-0456">Lyase</keyword>